<evidence type="ECO:0000256" key="4">
    <source>
        <dbReference type="ARBA" id="ARBA00034320"/>
    </source>
</evidence>
<name>G7H1P6_9ACTN</name>
<dbReference type="OrthoDB" id="9808822at2"/>
<dbReference type="PANTHER" id="PTHR13748:SF62">
    <property type="entry name" value="COBW DOMAIN-CONTAINING PROTEIN"/>
    <property type="match status" value="1"/>
</dbReference>
<reference evidence="7 8" key="1">
    <citation type="submission" date="2011-11" db="EMBL/GenBank/DDBJ databases">
        <title>Whole genome shotgun sequence of Gordonia araii NBRC 100433.</title>
        <authorList>
            <person name="Yoshida Y."/>
            <person name="Hosoyama A."/>
            <person name="Tsuchikane K."/>
            <person name="Katsumata H."/>
            <person name="Yamazaki S."/>
            <person name="Fujita N."/>
        </authorList>
    </citation>
    <scope>NUCLEOTIDE SEQUENCE [LARGE SCALE GENOMIC DNA]</scope>
    <source>
        <strain evidence="7 8">NBRC 100433</strain>
    </source>
</reference>
<evidence type="ECO:0000313" key="8">
    <source>
        <dbReference type="Proteomes" id="UP000035088"/>
    </source>
</evidence>
<evidence type="ECO:0000313" key="7">
    <source>
        <dbReference type="EMBL" id="GAB09771.1"/>
    </source>
</evidence>
<dbReference type="STRING" id="1073574.GOARA_047_00050"/>
<dbReference type="SUPFAM" id="SSF90002">
    <property type="entry name" value="Hypothetical protein YjiA, C-terminal domain"/>
    <property type="match status" value="1"/>
</dbReference>
<accession>G7H1P6</accession>
<evidence type="ECO:0000256" key="3">
    <source>
        <dbReference type="ARBA" id="ARBA00023186"/>
    </source>
</evidence>
<dbReference type="PANTHER" id="PTHR13748">
    <property type="entry name" value="COBW-RELATED"/>
    <property type="match status" value="1"/>
</dbReference>
<dbReference type="GO" id="GO:0000166">
    <property type="term" value="F:nucleotide binding"/>
    <property type="evidence" value="ECO:0007669"/>
    <property type="project" value="UniProtKB-KW"/>
</dbReference>
<evidence type="ECO:0000256" key="5">
    <source>
        <dbReference type="ARBA" id="ARBA00049117"/>
    </source>
</evidence>
<evidence type="ECO:0000256" key="2">
    <source>
        <dbReference type="ARBA" id="ARBA00022801"/>
    </source>
</evidence>
<keyword evidence="8" id="KW-1185">Reference proteome</keyword>
<dbReference type="InterPro" id="IPR051316">
    <property type="entry name" value="Zinc-reg_GTPase_activator"/>
</dbReference>
<dbReference type="InterPro" id="IPR003495">
    <property type="entry name" value="CobW/HypB/UreG_nucleotide-bd"/>
</dbReference>
<keyword evidence="3" id="KW-0143">Chaperone</keyword>
<sequence>MSTAAAADVPVIVLAGFLGAGKTTLLNHVLRRAGDTRLGVIVNDFGMVNVDALLVASQVDGVVGFGNGCLCCATDSDGFEDAVSRLARTDVDAVLVEASGIAEPRSLIRRVVAMDDSLVAYGGLVYVLDAAAFGDGAAAEAAGGLGFDAVLRQARDADLIVVNKADLVGPDELELIGRRLDEVNDTAARVITAEAAIDPGLLVDARPRARSAEPQQLSLDALLRDEDDEHRPDEHGQAHENHDHLHERYQQHTWEHDGPVNPRALALLLERPPRGCYRIKGWAHVDSQVYTGAVELSAVGGRIRATRTGSRPGARNVVVLIGVDMASSQIEEACARLVEIDPDDEFGALSLLRYDPVSVGPADDAVETGGD</sequence>
<dbReference type="InterPro" id="IPR036627">
    <property type="entry name" value="CobW-likC_sf"/>
</dbReference>
<comment type="similarity">
    <text evidence="4">Belongs to the SIMIBI class G3E GTPase family. ZNG1 subfamily.</text>
</comment>
<keyword evidence="1" id="KW-0547">Nucleotide-binding</keyword>
<dbReference type="Gene3D" id="3.40.50.300">
    <property type="entry name" value="P-loop containing nucleotide triphosphate hydrolases"/>
    <property type="match status" value="1"/>
</dbReference>
<dbReference type="InterPro" id="IPR011629">
    <property type="entry name" value="CobW-like_C"/>
</dbReference>
<dbReference type="Proteomes" id="UP000035088">
    <property type="component" value="Unassembled WGS sequence"/>
</dbReference>
<dbReference type="EMBL" id="BAEE01000047">
    <property type="protein sequence ID" value="GAB09771.1"/>
    <property type="molecule type" value="Genomic_DNA"/>
</dbReference>
<feature type="domain" description="CobW C-terminal" evidence="6">
    <location>
        <begin position="249"/>
        <end position="338"/>
    </location>
</feature>
<dbReference type="GO" id="GO:0005737">
    <property type="term" value="C:cytoplasm"/>
    <property type="evidence" value="ECO:0007669"/>
    <property type="project" value="TreeGrafter"/>
</dbReference>
<evidence type="ECO:0000259" key="6">
    <source>
        <dbReference type="SMART" id="SM00833"/>
    </source>
</evidence>
<organism evidence="7 8">
    <name type="scientific">Gordonia araii NBRC 100433</name>
    <dbReference type="NCBI Taxonomy" id="1073574"/>
    <lineage>
        <taxon>Bacteria</taxon>
        <taxon>Bacillati</taxon>
        <taxon>Actinomycetota</taxon>
        <taxon>Actinomycetes</taxon>
        <taxon>Mycobacteriales</taxon>
        <taxon>Gordoniaceae</taxon>
        <taxon>Gordonia</taxon>
    </lineage>
</organism>
<gene>
    <name evidence="7" type="ORF">GOARA_047_00050</name>
</gene>
<dbReference type="Gene3D" id="3.30.1220.10">
    <property type="entry name" value="CobW-like, C-terminal domain"/>
    <property type="match status" value="1"/>
</dbReference>
<protein>
    <recommendedName>
        <fullName evidence="6">CobW C-terminal domain-containing protein</fullName>
    </recommendedName>
</protein>
<dbReference type="GO" id="GO:0016787">
    <property type="term" value="F:hydrolase activity"/>
    <property type="evidence" value="ECO:0007669"/>
    <property type="project" value="UniProtKB-KW"/>
</dbReference>
<proteinExistence type="inferred from homology"/>
<comment type="catalytic activity">
    <reaction evidence="5">
        <text>GTP + H2O = GDP + phosphate + H(+)</text>
        <dbReference type="Rhea" id="RHEA:19669"/>
        <dbReference type="ChEBI" id="CHEBI:15377"/>
        <dbReference type="ChEBI" id="CHEBI:15378"/>
        <dbReference type="ChEBI" id="CHEBI:37565"/>
        <dbReference type="ChEBI" id="CHEBI:43474"/>
        <dbReference type="ChEBI" id="CHEBI:58189"/>
    </reaction>
    <physiologicalReaction direction="left-to-right" evidence="5">
        <dbReference type="Rhea" id="RHEA:19670"/>
    </physiologicalReaction>
</comment>
<comment type="caution">
    <text evidence="7">The sequence shown here is derived from an EMBL/GenBank/DDBJ whole genome shotgun (WGS) entry which is preliminary data.</text>
</comment>
<keyword evidence="2" id="KW-0378">Hydrolase</keyword>
<dbReference type="SUPFAM" id="SSF52540">
    <property type="entry name" value="P-loop containing nucleoside triphosphate hydrolases"/>
    <property type="match status" value="1"/>
</dbReference>
<dbReference type="Pfam" id="PF02492">
    <property type="entry name" value="cobW"/>
    <property type="match status" value="1"/>
</dbReference>
<evidence type="ECO:0000256" key="1">
    <source>
        <dbReference type="ARBA" id="ARBA00022741"/>
    </source>
</evidence>
<dbReference type="SMART" id="SM00833">
    <property type="entry name" value="CobW_C"/>
    <property type="match status" value="1"/>
</dbReference>
<dbReference type="InterPro" id="IPR027417">
    <property type="entry name" value="P-loop_NTPase"/>
</dbReference>
<dbReference type="RefSeq" id="WP_007321846.1">
    <property type="nucleotide sequence ID" value="NZ_BAEE01000047.1"/>
</dbReference>
<dbReference type="AlphaFoldDB" id="G7H1P6"/>
<dbReference type="Pfam" id="PF07683">
    <property type="entry name" value="CobW_C"/>
    <property type="match status" value="1"/>
</dbReference>